<feature type="domain" description="ERCC4" evidence="3">
    <location>
        <begin position="23"/>
        <end position="123"/>
    </location>
</feature>
<evidence type="ECO:0000313" key="4">
    <source>
        <dbReference type="EMBL" id="KAA0151865.1"/>
    </source>
</evidence>
<keyword evidence="2" id="KW-0460">Magnesium</keyword>
<dbReference type="GO" id="GO:0031573">
    <property type="term" value="P:mitotic intra-S DNA damage checkpoint signaling"/>
    <property type="evidence" value="ECO:0007669"/>
    <property type="project" value="TreeGrafter"/>
</dbReference>
<evidence type="ECO:0000259" key="3">
    <source>
        <dbReference type="SMART" id="SM00891"/>
    </source>
</evidence>
<name>A0A5A8CFR0_CAFRO</name>
<evidence type="ECO:0000313" key="7">
    <source>
        <dbReference type="Proteomes" id="UP000325113"/>
    </source>
</evidence>
<dbReference type="SUPFAM" id="SSF52980">
    <property type="entry name" value="Restriction endonuclease-like"/>
    <property type="match status" value="1"/>
</dbReference>
<comment type="subcellular location">
    <subcellularLocation>
        <location evidence="2">Nucleus</location>
    </subcellularLocation>
</comment>
<comment type="subunit">
    <text evidence="2">Interacts with EME1.</text>
</comment>
<accession>A0A5A8CFR0</accession>
<reference evidence="6 7" key="1">
    <citation type="submission" date="2019-07" db="EMBL/GenBank/DDBJ databases">
        <title>Genomes of Cafeteria roenbergensis.</title>
        <authorList>
            <person name="Fischer M.G."/>
            <person name="Hackl T."/>
            <person name="Roman M."/>
        </authorList>
    </citation>
    <scope>NUCLEOTIDE SEQUENCE [LARGE SCALE GENOMIC DNA]</scope>
    <source>
        <strain evidence="4 6">BVI</strain>
        <strain evidence="5 7">Cflag</strain>
    </source>
</reference>
<dbReference type="GO" id="GO:0008821">
    <property type="term" value="F:crossover junction DNA endonuclease activity"/>
    <property type="evidence" value="ECO:0007669"/>
    <property type="project" value="UniProtKB-UniRule"/>
</dbReference>
<dbReference type="EMBL" id="VLTM01000016">
    <property type="protein sequence ID" value="KAA0164757.1"/>
    <property type="molecule type" value="Genomic_DNA"/>
</dbReference>
<dbReference type="Pfam" id="PF02732">
    <property type="entry name" value="ERCC4"/>
    <property type="match status" value="1"/>
</dbReference>
<evidence type="ECO:0000256" key="2">
    <source>
        <dbReference type="RuleBase" id="RU369042"/>
    </source>
</evidence>
<keyword evidence="2" id="KW-0227">DNA damage</keyword>
<dbReference type="GO" id="GO:0048476">
    <property type="term" value="C:Holliday junction resolvase complex"/>
    <property type="evidence" value="ECO:0007669"/>
    <property type="project" value="UniProtKB-UniRule"/>
</dbReference>
<dbReference type="SMART" id="SM00891">
    <property type="entry name" value="ERCC4"/>
    <property type="match status" value="1"/>
</dbReference>
<proteinExistence type="inferred from homology"/>
<dbReference type="GO" id="GO:0000727">
    <property type="term" value="P:double-strand break repair via break-induced replication"/>
    <property type="evidence" value="ECO:0007669"/>
    <property type="project" value="UniProtKB-UniRule"/>
</dbReference>
<dbReference type="GO" id="GO:0006308">
    <property type="term" value="P:DNA catabolic process"/>
    <property type="evidence" value="ECO:0007669"/>
    <property type="project" value="UniProtKB-UniRule"/>
</dbReference>
<comment type="cofactor">
    <cofactor evidence="2">
        <name>Mg(2+)</name>
        <dbReference type="ChEBI" id="CHEBI:18420"/>
    </cofactor>
</comment>
<dbReference type="EMBL" id="VLTN01000024">
    <property type="protein sequence ID" value="KAA0151865.1"/>
    <property type="molecule type" value="Genomic_DNA"/>
</dbReference>
<evidence type="ECO:0000313" key="5">
    <source>
        <dbReference type="EMBL" id="KAA0164757.1"/>
    </source>
</evidence>
<dbReference type="GO" id="GO:0003677">
    <property type="term" value="F:DNA binding"/>
    <property type="evidence" value="ECO:0007669"/>
    <property type="project" value="UniProtKB-UniRule"/>
</dbReference>
<dbReference type="GO" id="GO:0005634">
    <property type="term" value="C:nucleus"/>
    <property type="evidence" value="ECO:0007669"/>
    <property type="project" value="UniProtKB-SubCell"/>
</dbReference>
<sequence length="295" mass="30630">MNRDRLQALARAFGADHSRASVVAIVATNEPHTTSDALAAAGVSVRREVLPAADIAFGIELSSPETGGPGGAVLFMSGFAIERKTVSDLLGSIRSNAGRQLLQRWFMARCGLRRLSYLIEGGSSCSGTYGDVEVNRKALATSRRGAMAAGFSVLTTESLKETAAVVAAHGSRLQALVLAGWAEWLHPCRTLSAWQAAMKALRAEEQVLGHLTVGAMQQVPTLRGDAPSTIVAATGGSFAGCLDAASRGRQHLRATLREHATEAGIPTTMSTGLPRGMSATALGAVVRALGGASVQ</sequence>
<protein>
    <recommendedName>
        <fullName evidence="2">Crossover junction endonuclease MUS81</fullName>
        <ecNumber evidence="2">3.1.22.-</ecNumber>
    </recommendedName>
</protein>
<evidence type="ECO:0000313" key="6">
    <source>
        <dbReference type="Proteomes" id="UP000323011"/>
    </source>
</evidence>
<keyword evidence="6" id="KW-1185">Reference proteome</keyword>
<comment type="caution">
    <text evidence="4">The sequence shown here is derived from an EMBL/GenBank/DDBJ whole genome shotgun (WGS) entry which is preliminary data.</text>
</comment>
<dbReference type="AlphaFoldDB" id="A0A5A8CFR0"/>
<keyword evidence="2" id="KW-0233">DNA recombination</keyword>
<dbReference type="EC" id="3.1.22.-" evidence="2"/>
<gene>
    <name evidence="4" type="ORF">FNF29_04271</name>
    <name evidence="5" type="ORF">FNF31_02294</name>
</gene>
<comment type="similarity">
    <text evidence="2">Belongs to the XPF family.</text>
</comment>
<keyword evidence="2" id="KW-0255">Endonuclease</keyword>
<organism evidence="4 6">
    <name type="scientific">Cafeteria roenbergensis</name>
    <name type="common">Marine flagellate</name>
    <dbReference type="NCBI Taxonomy" id="33653"/>
    <lineage>
        <taxon>Eukaryota</taxon>
        <taxon>Sar</taxon>
        <taxon>Stramenopiles</taxon>
        <taxon>Bigyra</taxon>
        <taxon>Opalozoa</taxon>
        <taxon>Bicosoecida</taxon>
        <taxon>Cafeteriaceae</taxon>
        <taxon>Cafeteria</taxon>
    </lineage>
</organism>
<dbReference type="Gene3D" id="3.40.50.10130">
    <property type="match status" value="1"/>
</dbReference>
<evidence type="ECO:0000256" key="1">
    <source>
        <dbReference type="ARBA" id="ARBA00022801"/>
    </source>
</evidence>
<dbReference type="GO" id="GO:0046872">
    <property type="term" value="F:metal ion binding"/>
    <property type="evidence" value="ECO:0007669"/>
    <property type="project" value="UniProtKB-UniRule"/>
</dbReference>
<dbReference type="Proteomes" id="UP000325113">
    <property type="component" value="Unassembled WGS sequence"/>
</dbReference>
<keyword evidence="2" id="KW-0539">Nucleus</keyword>
<dbReference type="InterPro" id="IPR011335">
    <property type="entry name" value="Restrct_endonuc-II-like"/>
</dbReference>
<dbReference type="PANTHER" id="PTHR13451:SF0">
    <property type="entry name" value="CROSSOVER JUNCTION ENDONUCLEASE MUS81"/>
    <property type="match status" value="1"/>
</dbReference>
<keyword evidence="2" id="KW-0540">Nuclease</keyword>
<dbReference type="Proteomes" id="UP000323011">
    <property type="component" value="Unassembled WGS sequence"/>
</dbReference>
<dbReference type="InterPro" id="IPR006166">
    <property type="entry name" value="ERCC4_domain"/>
</dbReference>
<dbReference type="GO" id="GO:0048257">
    <property type="term" value="F:3'-flap endonuclease activity"/>
    <property type="evidence" value="ECO:0007669"/>
    <property type="project" value="TreeGrafter"/>
</dbReference>
<comment type="function">
    <text evidence="2">Interacts with EME1 to form a DNA structure-specific endonuclease with substrate preference for branched DNA structures with a 5'-end at the branch nick. Typical substrates include 3'-flap structures, D-loops, replication forks and nicked Holliday junctions. May be required in mitosis for the processing of stalled or collapsed replication fork intermediates. May be required in meiosis for the repair of meiosis-specific double strand breaks subsequent to single-end invasion (SEI).</text>
</comment>
<keyword evidence="2" id="KW-0234">DNA repair</keyword>
<dbReference type="GO" id="GO:0000712">
    <property type="term" value="P:resolution of meiotic recombination intermediates"/>
    <property type="evidence" value="ECO:0007669"/>
    <property type="project" value="TreeGrafter"/>
</dbReference>
<keyword evidence="2" id="KW-0479">Metal-binding</keyword>
<dbReference type="InterPro" id="IPR033309">
    <property type="entry name" value="Mus81"/>
</dbReference>
<keyword evidence="1 2" id="KW-0378">Hydrolase</keyword>
<dbReference type="PANTHER" id="PTHR13451">
    <property type="entry name" value="CLASS II CROSSOVER JUNCTION ENDONUCLEASE MUS81"/>
    <property type="match status" value="1"/>
</dbReference>